<dbReference type="Proteomes" id="UP000317998">
    <property type="component" value="Unassembled WGS sequence"/>
</dbReference>
<dbReference type="NCBIfam" id="TIGR04088">
    <property type="entry name" value="cognate_SipW"/>
    <property type="match status" value="1"/>
</dbReference>
<feature type="signal peptide" evidence="1">
    <location>
        <begin position="1"/>
        <end position="26"/>
    </location>
</feature>
<organism evidence="2 3">
    <name type="scientific">Homoserinimonas aerilata</name>
    <dbReference type="NCBI Taxonomy" id="1162970"/>
    <lineage>
        <taxon>Bacteria</taxon>
        <taxon>Bacillati</taxon>
        <taxon>Actinomycetota</taxon>
        <taxon>Actinomycetes</taxon>
        <taxon>Micrococcales</taxon>
        <taxon>Microbacteriaceae</taxon>
        <taxon>Homoserinimonas</taxon>
    </lineage>
</organism>
<dbReference type="RefSeq" id="WP_141879871.1">
    <property type="nucleotide sequence ID" value="NZ_VFOM01000001.1"/>
</dbReference>
<evidence type="ECO:0000256" key="1">
    <source>
        <dbReference type="SAM" id="SignalP"/>
    </source>
</evidence>
<proteinExistence type="predicted"/>
<dbReference type="Pfam" id="PF12389">
    <property type="entry name" value="Peptidase_M73"/>
    <property type="match status" value="1"/>
</dbReference>
<dbReference type="EMBL" id="VFOM01000001">
    <property type="protein sequence ID" value="TQL47645.1"/>
    <property type="molecule type" value="Genomic_DNA"/>
</dbReference>
<accession>A0A542YHT0</accession>
<comment type="caution">
    <text evidence="2">The sequence shown here is derived from an EMBL/GenBank/DDBJ whole genome shotgun (WGS) entry which is preliminary data.</text>
</comment>
<protein>
    <submittedName>
        <fullName evidence="2">Alternate signal-mediated exported protein</fullName>
    </submittedName>
</protein>
<dbReference type="OrthoDB" id="5074432at2"/>
<keyword evidence="3" id="KW-1185">Reference proteome</keyword>
<feature type="chain" id="PRO_5039574860" evidence="1">
    <location>
        <begin position="27"/>
        <end position="199"/>
    </location>
</feature>
<dbReference type="InterPro" id="IPR022121">
    <property type="entry name" value="Peptidase_M73_camelysin"/>
</dbReference>
<dbReference type="NCBIfam" id="TIGR04089">
    <property type="entry name" value="exp_by_SipW_III"/>
    <property type="match status" value="1"/>
</dbReference>
<evidence type="ECO:0000313" key="2">
    <source>
        <dbReference type="EMBL" id="TQL47645.1"/>
    </source>
</evidence>
<reference evidence="2 3" key="1">
    <citation type="submission" date="2019-06" db="EMBL/GenBank/DDBJ databases">
        <title>Sequencing the genomes of 1000 actinobacteria strains.</title>
        <authorList>
            <person name="Klenk H.-P."/>
        </authorList>
    </citation>
    <scope>NUCLEOTIDE SEQUENCE [LARGE SCALE GENOMIC DNA]</scope>
    <source>
        <strain evidence="2 3">DSM 26477</strain>
    </source>
</reference>
<gene>
    <name evidence="2" type="ORF">FB562_0711</name>
</gene>
<sequence length="199" mass="20301">MNKFTKASIASGAAIALLLGGAGTLAYWNDSATVNAGIVTAGELSLESTGSAVWKVNNQTITDPATFRIVPGDTLVLEQPLHVIAKGDNLKADLHIDYNSLVDVPRNAQGNTLGMDILNAGNPSFAFAAGGLSAAQYTVTSDQAYGIPTQTLSITPGAGGVDGVVTAIVTFTFPSGSGNGTMDAQLDLSKIGLIFQQTA</sequence>
<name>A0A542YHT0_9MICO</name>
<dbReference type="InterPro" id="IPR023833">
    <property type="entry name" value="Signal_pept_SipW-depend-type"/>
</dbReference>
<dbReference type="AlphaFoldDB" id="A0A542YHT0"/>
<dbReference type="InterPro" id="IPR024006">
    <property type="entry name" value="Alt_signal_exp_actinobact"/>
</dbReference>
<evidence type="ECO:0000313" key="3">
    <source>
        <dbReference type="Proteomes" id="UP000317998"/>
    </source>
</evidence>
<keyword evidence="1" id="KW-0732">Signal</keyword>